<dbReference type="AlphaFoldDB" id="A0A382IQ26"/>
<feature type="region of interest" description="Disordered" evidence="1">
    <location>
        <begin position="20"/>
        <end position="47"/>
    </location>
</feature>
<sequence>MKHILLTTIAAVVLVGCGESQQSAPQAETKPEPPTAKAPDISIHDAV</sequence>
<feature type="non-terminal residue" evidence="2">
    <location>
        <position position="47"/>
    </location>
</feature>
<dbReference type="PROSITE" id="PS51257">
    <property type="entry name" value="PROKAR_LIPOPROTEIN"/>
    <property type="match status" value="1"/>
</dbReference>
<accession>A0A382IQ26</accession>
<name>A0A382IQ26_9ZZZZ</name>
<organism evidence="2">
    <name type="scientific">marine metagenome</name>
    <dbReference type="NCBI Taxonomy" id="408172"/>
    <lineage>
        <taxon>unclassified sequences</taxon>
        <taxon>metagenomes</taxon>
        <taxon>ecological metagenomes</taxon>
    </lineage>
</organism>
<reference evidence="2" key="1">
    <citation type="submission" date="2018-05" db="EMBL/GenBank/DDBJ databases">
        <authorList>
            <person name="Lanie J.A."/>
            <person name="Ng W.-L."/>
            <person name="Kazmierczak K.M."/>
            <person name="Andrzejewski T.M."/>
            <person name="Davidsen T.M."/>
            <person name="Wayne K.J."/>
            <person name="Tettelin H."/>
            <person name="Glass J.I."/>
            <person name="Rusch D."/>
            <person name="Podicherti R."/>
            <person name="Tsui H.-C.T."/>
            <person name="Winkler M.E."/>
        </authorList>
    </citation>
    <scope>NUCLEOTIDE SEQUENCE</scope>
</reference>
<dbReference type="EMBL" id="UINC01068603">
    <property type="protein sequence ID" value="SVC01349.1"/>
    <property type="molecule type" value="Genomic_DNA"/>
</dbReference>
<protein>
    <submittedName>
        <fullName evidence="2">Uncharacterized protein</fullName>
    </submittedName>
</protein>
<evidence type="ECO:0000256" key="1">
    <source>
        <dbReference type="SAM" id="MobiDB-lite"/>
    </source>
</evidence>
<proteinExistence type="predicted"/>
<gene>
    <name evidence="2" type="ORF">METZ01_LOCUS254203</name>
</gene>
<evidence type="ECO:0000313" key="2">
    <source>
        <dbReference type="EMBL" id="SVC01349.1"/>
    </source>
</evidence>